<dbReference type="SUPFAM" id="SSF57959">
    <property type="entry name" value="Leucine zipper domain"/>
    <property type="match status" value="1"/>
</dbReference>
<organism evidence="2 3">
    <name type="scientific">Exophiala oligosperma</name>
    <dbReference type="NCBI Taxonomy" id="215243"/>
    <lineage>
        <taxon>Eukaryota</taxon>
        <taxon>Fungi</taxon>
        <taxon>Dikarya</taxon>
        <taxon>Ascomycota</taxon>
        <taxon>Pezizomycotina</taxon>
        <taxon>Eurotiomycetes</taxon>
        <taxon>Chaetothyriomycetidae</taxon>
        <taxon>Chaetothyriales</taxon>
        <taxon>Herpotrichiellaceae</taxon>
        <taxon>Exophiala</taxon>
    </lineage>
</organism>
<dbReference type="EMBL" id="KN847343">
    <property type="protein sequence ID" value="KIW37666.1"/>
    <property type="molecule type" value="Genomic_DNA"/>
</dbReference>
<dbReference type="InterPro" id="IPR046347">
    <property type="entry name" value="bZIP_sf"/>
</dbReference>
<feature type="region of interest" description="Disordered" evidence="1">
    <location>
        <begin position="157"/>
        <end position="190"/>
    </location>
</feature>
<feature type="compositionally biased region" description="Low complexity" evidence="1">
    <location>
        <begin position="1"/>
        <end position="11"/>
    </location>
</feature>
<proteinExistence type="predicted"/>
<feature type="region of interest" description="Disordered" evidence="1">
    <location>
        <begin position="1"/>
        <end position="46"/>
    </location>
</feature>
<dbReference type="CDD" id="cd14688">
    <property type="entry name" value="bZIP_YAP"/>
    <property type="match status" value="1"/>
</dbReference>
<gene>
    <name evidence="2" type="ORF">PV06_10305</name>
</gene>
<dbReference type="HOGENOM" id="CLU_028818_4_0_1"/>
<dbReference type="VEuPathDB" id="FungiDB:PV06_10305"/>
<feature type="compositionally biased region" description="Basic and acidic residues" evidence="1">
    <location>
        <begin position="26"/>
        <end position="46"/>
    </location>
</feature>
<dbReference type="GeneID" id="27362379"/>
<reference evidence="2 3" key="1">
    <citation type="submission" date="2015-01" db="EMBL/GenBank/DDBJ databases">
        <title>The Genome Sequence of Exophiala oligosperma CBS72588.</title>
        <authorList>
            <consortium name="The Broad Institute Genomics Platform"/>
            <person name="Cuomo C."/>
            <person name="de Hoog S."/>
            <person name="Gorbushina A."/>
            <person name="Stielow B."/>
            <person name="Teixiera M."/>
            <person name="Abouelleil A."/>
            <person name="Chapman S.B."/>
            <person name="Priest M."/>
            <person name="Young S.K."/>
            <person name="Wortman J."/>
            <person name="Nusbaum C."/>
            <person name="Birren B."/>
        </authorList>
    </citation>
    <scope>NUCLEOTIDE SEQUENCE [LARGE SCALE GENOMIC DNA]</scope>
    <source>
        <strain evidence="2 3">CBS 72588</strain>
    </source>
</reference>
<dbReference type="PANTHER" id="PTHR37012">
    <property type="entry name" value="B-ZIP TRANSCRIPTION FACTOR (EUROFUNG)-RELATED"/>
    <property type="match status" value="1"/>
</dbReference>
<dbReference type="Proteomes" id="UP000053342">
    <property type="component" value="Unassembled WGS sequence"/>
</dbReference>
<dbReference type="Pfam" id="PF11905">
    <property type="entry name" value="DUF3425"/>
    <property type="match status" value="1"/>
</dbReference>
<keyword evidence="3" id="KW-1185">Reference proteome</keyword>
<dbReference type="InterPro" id="IPR021833">
    <property type="entry name" value="DUF3425"/>
</dbReference>
<name>A0A0D2ABF1_9EURO</name>
<dbReference type="Gene3D" id="1.20.5.170">
    <property type="match status" value="1"/>
</dbReference>
<evidence type="ECO:0000313" key="3">
    <source>
        <dbReference type="Proteomes" id="UP000053342"/>
    </source>
</evidence>
<dbReference type="OrthoDB" id="5086080at2759"/>
<dbReference type="RefSeq" id="XP_016257882.1">
    <property type="nucleotide sequence ID" value="XM_016411841.1"/>
</dbReference>
<evidence type="ECO:0008006" key="4">
    <source>
        <dbReference type="Google" id="ProtNLM"/>
    </source>
</evidence>
<accession>A0A0D2ABF1</accession>
<evidence type="ECO:0000256" key="1">
    <source>
        <dbReference type="SAM" id="MobiDB-lite"/>
    </source>
</evidence>
<dbReference type="GO" id="GO:0003700">
    <property type="term" value="F:DNA-binding transcription factor activity"/>
    <property type="evidence" value="ECO:0007669"/>
    <property type="project" value="InterPro"/>
</dbReference>
<dbReference type="PANTHER" id="PTHR37012:SF7">
    <property type="entry name" value="B-ZIP TRANSCRIPTION FACTOR (EUROFUNG)-RELATED"/>
    <property type="match status" value="1"/>
</dbReference>
<evidence type="ECO:0000313" key="2">
    <source>
        <dbReference type="EMBL" id="KIW37666.1"/>
    </source>
</evidence>
<protein>
    <recommendedName>
        <fullName evidence="4">BZIP domain-containing protein</fullName>
    </recommendedName>
</protein>
<sequence>MEGSSSSSSKSAKPPHNNKRGAVKNESSRAERKRVQDRLAQRATRERTKSRIAFLEQRLKSLEAQDRQGEIVSLTRIIDDLRNENHRLRDALLKMRSTIDETITATSGNCSSTSPVFGGATLTTTAAAPTTHFLRRHDSMSTEAASEVVVELAAIGGNDNAHDYPSQQQQRCPPPPEDGEAGAPLVEEEEEQRFDTTSFEFSPDTLLQMFEAAVPVNNLNNNNTSSSSSTWGPTSSSSLFDFRIPTPEIVNIAPDVDKWHVSNGAFINALTEIKNRNPSDQELDLHVPFKAAIWGWNNVGPEAQHPVWLALRQVDQRVFGTWKSKAQRIALMYVCQTLMQYRENPTPDNLARVPEFLRPRPSQEKIQHPAVIDFLIWPALRDRLVFEYQKYTSTGAFSKAFVENFNFYWPYPDRDIFVYDPANDGYEISPMFLRHAYEIRNWTMKPAFFKQFPEMQHDIPLFPGSSDGDVSGGDTWAI</sequence>
<dbReference type="AlphaFoldDB" id="A0A0D2ABF1"/>